<evidence type="ECO:0000259" key="2">
    <source>
        <dbReference type="Pfam" id="PF13037"/>
    </source>
</evidence>
<dbReference type="Pfam" id="PF13039">
    <property type="entry name" value="DUF3900"/>
    <property type="match status" value="1"/>
</dbReference>
<dbReference type="Proteomes" id="UP000602076">
    <property type="component" value="Unassembled WGS sequence"/>
</dbReference>
<evidence type="ECO:0000313" key="4">
    <source>
        <dbReference type="Proteomes" id="UP000602076"/>
    </source>
</evidence>
<dbReference type="RefSeq" id="WP_190999054.1">
    <property type="nucleotide sequence ID" value="NZ_JACXSI010000036.1"/>
</dbReference>
<organism evidence="3 4">
    <name type="scientific">Peribacillus faecalis</name>
    <dbReference type="NCBI Taxonomy" id="2772559"/>
    <lineage>
        <taxon>Bacteria</taxon>
        <taxon>Bacillati</taxon>
        <taxon>Bacillota</taxon>
        <taxon>Bacilli</taxon>
        <taxon>Bacillales</taxon>
        <taxon>Bacillaceae</taxon>
        <taxon>Peribacillus</taxon>
    </lineage>
</organism>
<evidence type="ECO:0000313" key="3">
    <source>
        <dbReference type="EMBL" id="MBD3109516.1"/>
    </source>
</evidence>
<name>A0A927CXQ1_9BACI</name>
<proteinExistence type="predicted"/>
<dbReference type="AlphaFoldDB" id="A0A927CXQ1"/>
<comment type="caution">
    <text evidence="3">The sequence shown here is derived from an EMBL/GenBank/DDBJ whole genome shotgun (WGS) entry which is preliminary data.</text>
</comment>
<accession>A0A927CXQ1</accession>
<protein>
    <submittedName>
        <fullName evidence="3">DUF3900 domain-containing protein</fullName>
    </submittedName>
</protein>
<dbReference type="Pfam" id="PF13037">
    <property type="entry name" value="DUF3898"/>
    <property type="match status" value="1"/>
</dbReference>
<feature type="domain" description="DUF3898" evidence="2">
    <location>
        <begin position="259"/>
        <end position="347"/>
    </location>
</feature>
<dbReference type="InterPro" id="IPR025012">
    <property type="entry name" value="DUF3898"/>
</dbReference>
<keyword evidence="1" id="KW-0175">Coiled coil</keyword>
<evidence type="ECO:0000256" key="1">
    <source>
        <dbReference type="SAM" id="Coils"/>
    </source>
</evidence>
<dbReference type="InterPro" id="IPR025006">
    <property type="entry name" value="DUF3900"/>
</dbReference>
<feature type="coiled-coil region" evidence="1">
    <location>
        <begin position="228"/>
        <end position="255"/>
    </location>
</feature>
<gene>
    <name evidence="3" type="ORF">IEO70_14300</name>
</gene>
<sequence length="354" mass="41012">MDFGILYLSFYVLQVEGEEGSKKIKHYQTLDREEFEASPLQDFLAGELKKIAKRKVEKHPKAENVPTKLGYFIVEEGHDLSSNPNFVLFNKTCFSDSKEVFDEHAERIVQMYADTSSVRGGVFIVATAKLNKYFDEPFLFILKCDFEPKVASISDEKTLIRNVEMAITTKNMKSIMYPHMPEEGMVEDGELKIHQSSHARYFEDFLKYVDYNEPMPEIMKAQVMEMVTESIMENLEDESEEFKQFEQEIEIWSASDKREIREHLDSHQVIEAAAHIVEHTPEAELKMKLGDTDIKGYLSDFGENIHLAKINGRYVALIEADSILFEKGFSPIEFHKPEDLHKVVEKIVKKSRME</sequence>
<reference evidence="3" key="1">
    <citation type="submission" date="2020-09" db="EMBL/GenBank/DDBJ databases">
        <title>Bacillus faecalis sp. nov., a moderately halophilic bacterium isolated from cow faeces.</title>
        <authorList>
            <person name="Jiang L."/>
            <person name="Lee J."/>
        </authorList>
    </citation>
    <scope>NUCLEOTIDE SEQUENCE</scope>
    <source>
        <strain evidence="3">AGMB 02131</strain>
    </source>
</reference>
<keyword evidence="4" id="KW-1185">Reference proteome</keyword>
<dbReference type="EMBL" id="JACXSI010000036">
    <property type="protein sequence ID" value="MBD3109516.1"/>
    <property type="molecule type" value="Genomic_DNA"/>
</dbReference>